<organism evidence="2 3">
    <name type="scientific">Xanthoceras sorbifolium</name>
    <dbReference type="NCBI Taxonomy" id="99658"/>
    <lineage>
        <taxon>Eukaryota</taxon>
        <taxon>Viridiplantae</taxon>
        <taxon>Streptophyta</taxon>
        <taxon>Embryophyta</taxon>
        <taxon>Tracheophyta</taxon>
        <taxon>Spermatophyta</taxon>
        <taxon>Magnoliopsida</taxon>
        <taxon>eudicotyledons</taxon>
        <taxon>Gunneridae</taxon>
        <taxon>Pentapetalae</taxon>
        <taxon>rosids</taxon>
        <taxon>malvids</taxon>
        <taxon>Sapindales</taxon>
        <taxon>Sapindaceae</taxon>
        <taxon>Xanthoceroideae</taxon>
        <taxon>Xanthoceras</taxon>
    </lineage>
</organism>
<comment type="caution">
    <text evidence="2">The sequence shown here is derived from an EMBL/GenBank/DDBJ whole genome shotgun (WGS) entry which is preliminary data.</text>
</comment>
<evidence type="ECO:0000313" key="2">
    <source>
        <dbReference type="EMBL" id="KAH7571146.1"/>
    </source>
</evidence>
<dbReference type="Proteomes" id="UP000827721">
    <property type="component" value="Unassembled WGS sequence"/>
</dbReference>
<keyword evidence="3" id="KW-1185">Reference proteome</keyword>
<feature type="compositionally biased region" description="Acidic residues" evidence="1">
    <location>
        <begin position="150"/>
        <end position="171"/>
    </location>
</feature>
<name>A0ABQ8I3B4_9ROSI</name>
<dbReference type="Pfam" id="PF05553">
    <property type="entry name" value="DUF761"/>
    <property type="match status" value="1"/>
</dbReference>
<gene>
    <name evidence="2" type="ORF">JRO89_XS05G0260100</name>
</gene>
<feature type="region of interest" description="Disordered" evidence="1">
    <location>
        <begin position="145"/>
        <end position="172"/>
    </location>
</feature>
<dbReference type="InterPro" id="IPR008480">
    <property type="entry name" value="DUF761_pln"/>
</dbReference>
<sequence>MQKRRLAILQKVSNLLKISIFVARMRRKPIIAKLVLLKRSRSTKLIKSSRFNLLKHYNNNSSSSNVCRFIEEYQFSASSTPLIDHYGHHHKKQQQQLKSRIRREFFFLSRCFGGLKNGGRRRRGGGGGGEKEYSLAMERYNMHGVAGEPEALEPLDLDQDDDDDDDNQEDSVDQRAERFIEWFYQEMRLQRQESI</sequence>
<proteinExistence type="predicted"/>
<accession>A0ABQ8I3B4</accession>
<dbReference type="PANTHER" id="PTHR33265">
    <property type="entry name" value="AVR9/CF-9 RAPIDLY ELICITED PROTEIN-RELATED"/>
    <property type="match status" value="1"/>
</dbReference>
<dbReference type="EMBL" id="JAFEMO010000005">
    <property type="protein sequence ID" value="KAH7571146.1"/>
    <property type="molecule type" value="Genomic_DNA"/>
</dbReference>
<protein>
    <submittedName>
        <fullName evidence="2">Uncharacterized protein</fullName>
    </submittedName>
</protein>
<evidence type="ECO:0000256" key="1">
    <source>
        <dbReference type="SAM" id="MobiDB-lite"/>
    </source>
</evidence>
<reference evidence="2 3" key="1">
    <citation type="submission" date="2021-02" db="EMBL/GenBank/DDBJ databases">
        <title>Plant Genome Project.</title>
        <authorList>
            <person name="Zhang R.-G."/>
        </authorList>
    </citation>
    <scope>NUCLEOTIDE SEQUENCE [LARGE SCALE GENOMIC DNA]</scope>
    <source>
        <tissue evidence="2">Leaves</tissue>
    </source>
</reference>
<dbReference type="PANTHER" id="PTHR33265:SF10">
    <property type="entry name" value="OS01G0133200 PROTEIN"/>
    <property type="match status" value="1"/>
</dbReference>
<evidence type="ECO:0000313" key="3">
    <source>
        <dbReference type="Proteomes" id="UP000827721"/>
    </source>
</evidence>